<keyword evidence="3 9" id="KW-0055">Arginine biosynthesis</keyword>
<comment type="similarity">
    <text evidence="1 9">Belongs to the ArgJ family.</text>
</comment>
<feature type="chain" id="PRO_5023379851" description="Arginine biosynthesis bifunctional protein ArgJ alpha chain" evidence="9">
    <location>
        <begin position="1"/>
        <end position="256"/>
    </location>
</feature>
<feature type="binding site" evidence="9">
    <location>
        <position position="467"/>
    </location>
    <ligand>
        <name>substrate</name>
    </ligand>
</feature>
<keyword evidence="6 9" id="KW-0068">Autocatalytic cleavage</keyword>
<comment type="catalytic activity">
    <reaction evidence="8 9">
        <text>N(2)-acetyl-L-ornithine + L-glutamate = N-acetyl-L-glutamate + L-ornithine</text>
        <dbReference type="Rhea" id="RHEA:15349"/>
        <dbReference type="ChEBI" id="CHEBI:29985"/>
        <dbReference type="ChEBI" id="CHEBI:44337"/>
        <dbReference type="ChEBI" id="CHEBI:46911"/>
        <dbReference type="ChEBI" id="CHEBI:57805"/>
        <dbReference type="EC" id="2.3.1.35"/>
    </reaction>
</comment>
<keyword evidence="4 9" id="KW-0028">Amino-acid biosynthesis</keyword>
<dbReference type="Pfam" id="PF01960">
    <property type="entry name" value="ArgJ"/>
    <property type="match status" value="1"/>
</dbReference>
<dbReference type="CDD" id="cd02152">
    <property type="entry name" value="OAT"/>
    <property type="match status" value="1"/>
</dbReference>
<comment type="pathway">
    <text evidence="9">Amino-acid biosynthesis; L-arginine biosynthesis; L-ornithine and N-acetyl-L-glutamate from L-glutamate and N(2)-acetyl-L-ornithine (cyclic): step 1/1.</text>
</comment>
<feature type="site" description="Involved in the stabilization of negative charge on the oxyanion by the formation of the oxyanion hole" evidence="9">
    <location>
        <position position="184"/>
    </location>
</feature>
<feature type="active site" description="Nucleophile" evidence="9">
    <location>
        <position position="257"/>
    </location>
</feature>
<dbReference type="GO" id="GO:0004042">
    <property type="term" value="F:L-glutamate N-acetyltransferase activity"/>
    <property type="evidence" value="ECO:0007669"/>
    <property type="project" value="UniProtKB-UniRule"/>
</dbReference>
<evidence type="ECO:0000256" key="3">
    <source>
        <dbReference type="ARBA" id="ARBA00022571"/>
    </source>
</evidence>
<proteinExistence type="inferred from homology"/>
<feature type="binding site" evidence="9">
    <location>
        <position position="344"/>
    </location>
    <ligand>
        <name>substrate</name>
    </ligand>
</feature>
<reference evidence="11 12" key="1">
    <citation type="submission" date="2019-01" db="EMBL/GenBank/DDBJ databases">
        <title>Sinorhodobacter populi sp. nov. isolated from the symptomatic bark tissue of Populus euramericana canker.</title>
        <authorList>
            <person name="Xu G."/>
        </authorList>
    </citation>
    <scope>NUCLEOTIDE SEQUENCE [LARGE SCALE GENOMIC DNA]</scope>
    <source>
        <strain evidence="11 12">CCTCC AB2012026</strain>
    </source>
</reference>
<keyword evidence="5 9" id="KW-0808">Transferase</keyword>
<evidence type="ECO:0000256" key="8">
    <source>
        <dbReference type="ARBA" id="ARBA00049439"/>
    </source>
</evidence>
<dbReference type="GO" id="GO:0004358">
    <property type="term" value="F:L-glutamate N-acetyltransferase activity, acting on acetyl-L-ornithine as donor"/>
    <property type="evidence" value="ECO:0007669"/>
    <property type="project" value="UniProtKB-UniRule"/>
</dbReference>
<dbReference type="RefSeq" id="WP_128148977.1">
    <property type="nucleotide sequence ID" value="NZ_SAVB01000010.1"/>
</dbReference>
<comment type="catalytic activity">
    <reaction evidence="9">
        <text>L-glutamate + acetyl-CoA = N-acetyl-L-glutamate + CoA + H(+)</text>
        <dbReference type="Rhea" id="RHEA:24292"/>
        <dbReference type="ChEBI" id="CHEBI:15378"/>
        <dbReference type="ChEBI" id="CHEBI:29985"/>
        <dbReference type="ChEBI" id="CHEBI:44337"/>
        <dbReference type="ChEBI" id="CHEBI:57287"/>
        <dbReference type="ChEBI" id="CHEBI:57288"/>
        <dbReference type="EC" id="2.3.1.1"/>
    </reaction>
</comment>
<dbReference type="PANTHER" id="PTHR23100:SF0">
    <property type="entry name" value="ARGININE BIOSYNTHESIS BIFUNCTIONAL PROTEIN ARGJ, MITOCHONDRIAL"/>
    <property type="match status" value="1"/>
</dbReference>
<feature type="coiled-coil region" evidence="10">
    <location>
        <begin position="4"/>
        <end position="31"/>
    </location>
</feature>
<feature type="binding site" evidence="9">
    <location>
        <position position="472"/>
    </location>
    <ligand>
        <name>substrate</name>
    </ligand>
</feature>
<dbReference type="SUPFAM" id="SSF56266">
    <property type="entry name" value="DmpA/ArgJ-like"/>
    <property type="match status" value="1"/>
</dbReference>
<dbReference type="HAMAP" id="MF_01106">
    <property type="entry name" value="ArgJ"/>
    <property type="match status" value="1"/>
</dbReference>
<dbReference type="GO" id="GO:0006592">
    <property type="term" value="P:ornithine biosynthetic process"/>
    <property type="evidence" value="ECO:0007669"/>
    <property type="project" value="TreeGrafter"/>
</dbReference>
<comment type="function">
    <text evidence="9">Catalyzes two activities which are involved in the cyclic version of arginine biosynthesis: the synthesis of N-acetylglutamate from glutamate and acetyl-CoA as the acetyl donor, and of ornithine by transacetylation between N(2)-acetylornithine and glutamate.</text>
</comment>
<dbReference type="EMBL" id="SAVB01000010">
    <property type="protein sequence ID" value="RWR48791.1"/>
    <property type="molecule type" value="Genomic_DNA"/>
</dbReference>
<accession>A0A443LHY4</accession>
<feature type="binding site" evidence="9">
    <location>
        <position position="220"/>
    </location>
    <ligand>
        <name>substrate</name>
    </ligand>
</feature>
<name>A0A443LHY4_9RHOB</name>
<evidence type="ECO:0000313" key="12">
    <source>
        <dbReference type="Proteomes" id="UP000286594"/>
    </source>
</evidence>
<dbReference type="NCBIfam" id="TIGR00120">
    <property type="entry name" value="ArgJ"/>
    <property type="match status" value="1"/>
</dbReference>
<keyword evidence="12" id="KW-1185">Reference proteome</keyword>
<keyword evidence="9" id="KW-0511">Multifunctional enzyme</keyword>
<evidence type="ECO:0000256" key="7">
    <source>
        <dbReference type="ARBA" id="ARBA00023315"/>
    </source>
</evidence>
<dbReference type="PANTHER" id="PTHR23100">
    <property type="entry name" value="ARGININE BIOSYNTHESIS BIFUNCTIONAL PROTEIN ARGJ"/>
    <property type="match status" value="1"/>
</dbReference>
<comment type="subcellular location">
    <subcellularLocation>
        <location evidence="9">Cytoplasm</location>
    </subcellularLocation>
</comment>
<evidence type="ECO:0000256" key="9">
    <source>
        <dbReference type="HAMAP-Rule" id="MF_01106"/>
    </source>
</evidence>
<evidence type="ECO:0000313" key="11">
    <source>
        <dbReference type="EMBL" id="RWR48791.1"/>
    </source>
</evidence>
<feature type="chain" id="PRO_5023379850" description="Arginine biosynthesis bifunctional protein ArgJ beta chain" evidence="9">
    <location>
        <begin position="257"/>
        <end position="472"/>
    </location>
</feature>
<feature type="site" description="Involved in the stabilization of negative charge on the oxyanion by the formation of the oxyanion hole" evidence="9">
    <location>
        <position position="183"/>
    </location>
</feature>
<dbReference type="GO" id="GO:0006526">
    <property type="term" value="P:L-arginine biosynthetic process"/>
    <property type="evidence" value="ECO:0007669"/>
    <property type="project" value="UniProtKB-UniRule"/>
</dbReference>
<evidence type="ECO:0000256" key="6">
    <source>
        <dbReference type="ARBA" id="ARBA00022813"/>
    </source>
</evidence>
<evidence type="ECO:0000256" key="5">
    <source>
        <dbReference type="ARBA" id="ARBA00022679"/>
    </source>
</evidence>
<feature type="site" description="Cleavage; by autolysis" evidence="9">
    <location>
        <begin position="256"/>
        <end position="257"/>
    </location>
</feature>
<dbReference type="Gene3D" id="3.10.20.340">
    <property type="entry name" value="ArgJ beta chain, C-terminal domain"/>
    <property type="match status" value="1"/>
</dbReference>
<dbReference type="OrthoDB" id="9804242at2"/>
<keyword evidence="10" id="KW-0175">Coiled coil</keyword>
<comment type="caution">
    <text evidence="11">The sequence shown here is derived from an EMBL/GenBank/DDBJ whole genome shotgun (WGS) entry which is preliminary data.</text>
</comment>
<dbReference type="GO" id="GO:0005737">
    <property type="term" value="C:cytoplasm"/>
    <property type="evidence" value="ECO:0007669"/>
    <property type="project" value="UniProtKB-SubCell"/>
</dbReference>
<dbReference type="UniPathway" id="UPA00068">
    <property type="reaction ID" value="UER00106"/>
</dbReference>
<dbReference type="FunFam" id="3.60.70.12:FF:000001">
    <property type="entry name" value="Arginine biosynthesis bifunctional protein ArgJ, chloroplastic"/>
    <property type="match status" value="1"/>
</dbReference>
<comment type="pathway">
    <text evidence="9">Amino-acid biosynthesis; L-arginine biosynthesis; N(2)-acetyl-L-ornithine from L-glutamate: step 1/4.</text>
</comment>
<dbReference type="EC" id="2.3.1.35" evidence="9"/>
<evidence type="ECO:0000256" key="2">
    <source>
        <dbReference type="ARBA" id="ARBA00011475"/>
    </source>
</evidence>
<evidence type="ECO:0000256" key="1">
    <source>
        <dbReference type="ARBA" id="ARBA00006774"/>
    </source>
</evidence>
<dbReference type="Proteomes" id="UP000286594">
    <property type="component" value="Unassembled WGS sequence"/>
</dbReference>
<sequence>MAKKKDLEDKVEKLKSKVKQLKAELADVAGDAGEVAAAVLGEIREEIVEKAKATVKVKTANPVSPLAPEAFPALPVIDGVDFAAAAAGVRYAGRTDVMLARIAPGSAIAGVFTTSSTRAACVLDCQAKLAGPVDETTGAAIIVNSGNANAFTGALGQASVDAVTGAVAEALGVPATRVFSSSTGVIGEPMPHDRIVAAIDTLKAGLNATGIEAAARAIMTTDTFPKGATAEIEGEGGTIRIAGIAKGSGMIAPNMATMLVYIFTDAKISAANLQKILSRNVGDTFNAITVDSDTSTSDALILAATGRSAAAEIDDLRSKTARAFEAALRGVMLDLAQQVVRDGEGATKFVEVRVTGAETAEDAHRVAMAIANSPLVKTAVAGEDANWGRVVMAVGKSGAKADRDKLRISFGDMVLAENGWRVPDYDEAAASAYMKNKELVIAVDLGLGSAAKTVWTCDLTHRYIDINADYRS</sequence>
<dbReference type="EC" id="2.3.1.1" evidence="9"/>
<keyword evidence="9" id="KW-0963">Cytoplasm</keyword>
<keyword evidence="7 9" id="KW-0012">Acyltransferase</keyword>
<gene>
    <name evidence="9 11" type="primary">argJ</name>
    <name evidence="11" type="ORF">EOW65_09870</name>
</gene>
<feature type="binding site" evidence="9">
    <location>
        <position position="246"/>
    </location>
    <ligand>
        <name>substrate</name>
    </ligand>
</feature>
<protein>
    <recommendedName>
        <fullName evidence="9">Arginine biosynthesis bifunctional protein ArgJ</fullName>
    </recommendedName>
    <domain>
        <recommendedName>
            <fullName evidence="9">Glutamate N-acetyltransferase</fullName>
            <ecNumber evidence="9">2.3.1.35</ecNumber>
        </recommendedName>
        <alternativeName>
            <fullName evidence="9">Ornithine acetyltransferase</fullName>
            <shortName evidence="9">OATase</shortName>
        </alternativeName>
        <alternativeName>
            <fullName evidence="9">Ornithine transacetylase</fullName>
        </alternativeName>
    </domain>
    <domain>
        <recommendedName>
            <fullName evidence="9">Amino-acid acetyltransferase</fullName>
            <ecNumber evidence="9">2.3.1.1</ecNumber>
        </recommendedName>
        <alternativeName>
            <fullName evidence="9">N-acetylglutamate synthase</fullName>
            <shortName evidence="9">AGSase</shortName>
        </alternativeName>
    </domain>
    <component>
        <recommendedName>
            <fullName evidence="9">Arginine biosynthesis bifunctional protein ArgJ alpha chain</fullName>
        </recommendedName>
    </component>
    <component>
        <recommendedName>
            <fullName evidence="9">Arginine biosynthesis bifunctional protein ArgJ beta chain</fullName>
        </recommendedName>
    </component>
</protein>
<dbReference type="Gene3D" id="3.60.70.12">
    <property type="entry name" value="L-amino peptidase D-ALA esterase/amidase"/>
    <property type="match status" value="1"/>
</dbReference>
<dbReference type="InterPro" id="IPR016117">
    <property type="entry name" value="ArgJ-like_dom_sf"/>
</dbReference>
<organism evidence="11 12">
    <name type="scientific">Paenirhodobacter ferrireducens</name>
    <dbReference type="NCBI Taxonomy" id="1215032"/>
    <lineage>
        <taxon>Bacteria</taxon>
        <taxon>Pseudomonadati</taxon>
        <taxon>Pseudomonadota</taxon>
        <taxon>Alphaproteobacteria</taxon>
        <taxon>Rhodobacterales</taxon>
        <taxon>Rhodobacter group</taxon>
        <taxon>Paenirhodobacter</taxon>
    </lineage>
</organism>
<comment type="subunit">
    <text evidence="2 9">Heterotetramer of two alpha and two beta chains.</text>
</comment>
<dbReference type="InterPro" id="IPR002813">
    <property type="entry name" value="Arg_biosynth_ArgJ"/>
</dbReference>
<evidence type="ECO:0000256" key="10">
    <source>
        <dbReference type="SAM" id="Coils"/>
    </source>
</evidence>
<feature type="binding site" evidence="9">
    <location>
        <position position="257"/>
    </location>
    <ligand>
        <name>substrate</name>
    </ligand>
</feature>
<dbReference type="FunFam" id="3.10.20.340:FF:000001">
    <property type="entry name" value="Arginine biosynthesis bifunctional protein ArgJ, chloroplastic"/>
    <property type="match status" value="1"/>
</dbReference>
<evidence type="ECO:0000256" key="4">
    <source>
        <dbReference type="ARBA" id="ARBA00022605"/>
    </source>
</evidence>
<dbReference type="NCBIfam" id="NF003802">
    <property type="entry name" value="PRK05388.1"/>
    <property type="match status" value="1"/>
</dbReference>
<dbReference type="AlphaFoldDB" id="A0A443LHY4"/>
<dbReference type="InterPro" id="IPR042195">
    <property type="entry name" value="ArgJ_beta_C"/>
</dbReference>